<sequence>MKLDQTTFVAPPFQPLQQHPHFGQALAGMGRPMTSYALPAGGTAQVFTRRVWPFRRSLKMISRGPYWPEPPSEKHQYDALCILRAQNVRLINAEDMPAHLLKAAGYRQIMTPASIAVMDLRHGPDVRRALMSIKWRNALRKAETADLRISMRSYQHTTDKWLLDEDEKQQSARGYRALPSAVTQAYSVMNKGQAIIVTASRVAVPIAAMIFLRHGASATYHIGWTSPEGRACNAHNLCLVKAMDALESFGTQVLDMGTLDTAASPGVARFKLGSGAQAKTLGGTWLRLACFRKQPFI</sequence>
<name>A0A7W9BJH9_9RHOB</name>
<dbReference type="InterPro" id="IPR016181">
    <property type="entry name" value="Acyl_CoA_acyltransferase"/>
</dbReference>
<dbReference type="Gene3D" id="3.40.630.30">
    <property type="match status" value="1"/>
</dbReference>
<keyword evidence="2" id="KW-1185">Reference proteome</keyword>
<dbReference type="PANTHER" id="PTHR36174:SF1">
    <property type="entry name" value="LIPID II:GLYCINE GLYCYLTRANSFERASE"/>
    <property type="match status" value="1"/>
</dbReference>
<reference evidence="1 2" key="1">
    <citation type="submission" date="2020-08" db="EMBL/GenBank/DDBJ databases">
        <title>Genomic Encyclopedia of Type Strains, Phase IV (KMG-IV): sequencing the most valuable type-strain genomes for metagenomic binning, comparative biology and taxonomic classification.</title>
        <authorList>
            <person name="Goeker M."/>
        </authorList>
    </citation>
    <scope>NUCLEOTIDE SEQUENCE [LARGE SCALE GENOMIC DNA]</scope>
    <source>
        <strain evidence="1 2">DSM 101064</strain>
    </source>
</reference>
<proteinExistence type="predicted"/>
<dbReference type="Proteomes" id="UP000535415">
    <property type="component" value="Unassembled WGS sequence"/>
</dbReference>
<gene>
    <name evidence="1" type="ORF">FHS72_001268</name>
</gene>
<dbReference type="InterPro" id="IPR050644">
    <property type="entry name" value="PG_Glycine_Bridge_Synth"/>
</dbReference>
<accession>A0A7W9BJH9</accession>
<dbReference type="PANTHER" id="PTHR36174">
    <property type="entry name" value="LIPID II:GLYCINE GLYCYLTRANSFERASE"/>
    <property type="match status" value="1"/>
</dbReference>
<comment type="caution">
    <text evidence="1">The sequence shown here is derived from an EMBL/GenBank/DDBJ whole genome shotgun (WGS) entry which is preliminary data.</text>
</comment>
<evidence type="ECO:0008006" key="3">
    <source>
        <dbReference type="Google" id="ProtNLM"/>
    </source>
</evidence>
<dbReference type="EMBL" id="JACIJM010000003">
    <property type="protein sequence ID" value="MBB5721656.1"/>
    <property type="molecule type" value="Genomic_DNA"/>
</dbReference>
<protein>
    <recommendedName>
        <fullName evidence="3">GNAT family N-acetyltransferase</fullName>
    </recommendedName>
</protein>
<organism evidence="1 2">
    <name type="scientific">Yoonia ponticola</name>
    <dbReference type="NCBI Taxonomy" id="1524255"/>
    <lineage>
        <taxon>Bacteria</taxon>
        <taxon>Pseudomonadati</taxon>
        <taxon>Pseudomonadota</taxon>
        <taxon>Alphaproteobacteria</taxon>
        <taxon>Rhodobacterales</taxon>
        <taxon>Paracoccaceae</taxon>
        <taxon>Yoonia</taxon>
    </lineage>
</organism>
<dbReference type="RefSeq" id="WP_183527214.1">
    <property type="nucleotide sequence ID" value="NZ_JACIJM010000003.1"/>
</dbReference>
<evidence type="ECO:0000313" key="1">
    <source>
        <dbReference type="EMBL" id="MBB5721656.1"/>
    </source>
</evidence>
<dbReference type="AlphaFoldDB" id="A0A7W9BJH9"/>
<evidence type="ECO:0000313" key="2">
    <source>
        <dbReference type="Proteomes" id="UP000535415"/>
    </source>
</evidence>
<dbReference type="SUPFAM" id="SSF55729">
    <property type="entry name" value="Acyl-CoA N-acyltransferases (Nat)"/>
    <property type="match status" value="1"/>
</dbReference>